<dbReference type="PANTHER" id="PTHR42877">
    <property type="entry name" value="L-ORNITHINE N(5)-MONOOXYGENASE-RELATED"/>
    <property type="match status" value="1"/>
</dbReference>
<dbReference type="PANTHER" id="PTHR42877:SF7">
    <property type="entry name" value="FLAVIN-BINDING MONOOXYGENASE-RELATED"/>
    <property type="match status" value="1"/>
</dbReference>
<evidence type="ECO:0000313" key="8">
    <source>
        <dbReference type="Proteomes" id="UP001172673"/>
    </source>
</evidence>
<evidence type="ECO:0000256" key="4">
    <source>
        <dbReference type="ARBA" id="ARBA00022827"/>
    </source>
</evidence>
<accession>A0AA38XLU1</accession>
<feature type="transmembrane region" description="Helical" evidence="6">
    <location>
        <begin position="227"/>
        <end position="258"/>
    </location>
</feature>
<evidence type="ECO:0000313" key="7">
    <source>
        <dbReference type="EMBL" id="KAJ9615798.1"/>
    </source>
</evidence>
<dbReference type="InterPro" id="IPR051209">
    <property type="entry name" value="FAD-bind_Monooxygenase_sf"/>
</dbReference>
<protein>
    <recommendedName>
        <fullName evidence="9">Monooxygenase</fullName>
    </recommendedName>
</protein>
<dbReference type="SUPFAM" id="SSF51905">
    <property type="entry name" value="FAD/NAD(P)-binding domain"/>
    <property type="match status" value="2"/>
</dbReference>
<keyword evidence="4" id="KW-0274">FAD</keyword>
<keyword evidence="6" id="KW-0812">Transmembrane</keyword>
<dbReference type="InterPro" id="IPR036188">
    <property type="entry name" value="FAD/NAD-bd_sf"/>
</dbReference>
<keyword evidence="6" id="KW-0472">Membrane</keyword>
<dbReference type="AlphaFoldDB" id="A0AA38XLU1"/>
<keyword evidence="6" id="KW-1133">Transmembrane helix</keyword>
<dbReference type="GO" id="GO:0050661">
    <property type="term" value="F:NADP binding"/>
    <property type="evidence" value="ECO:0007669"/>
    <property type="project" value="InterPro"/>
</dbReference>
<evidence type="ECO:0000256" key="5">
    <source>
        <dbReference type="ARBA" id="ARBA00023002"/>
    </source>
</evidence>
<dbReference type="EMBL" id="JAPDRK010000002">
    <property type="protein sequence ID" value="KAJ9615798.1"/>
    <property type="molecule type" value="Genomic_DNA"/>
</dbReference>
<keyword evidence="5" id="KW-0560">Oxidoreductase</keyword>
<evidence type="ECO:0000256" key="3">
    <source>
        <dbReference type="ARBA" id="ARBA00022630"/>
    </source>
</evidence>
<evidence type="ECO:0000256" key="6">
    <source>
        <dbReference type="SAM" id="Phobius"/>
    </source>
</evidence>
<dbReference type="Proteomes" id="UP001172673">
    <property type="component" value="Unassembled WGS sequence"/>
</dbReference>
<dbReference type="GO" id="GO:0004499">
    <property type="term" value="F:N,N-dimethylaniline monooxygenase activity"/>
    <property type="evidence" value="ECO:0007669"/>
    <property type="project" value="InterPro"/>
</dbReference>
<evidence type="ECO:0008006" key="9">
    <source>
        <dbReference type="Google" id="ProtNLM"/>
    </source>
</evidence>
<evidence type="ECO:0000256" key="1">
    <source>
        <dbReference type="ARBA" id="ARBA00001974"/>
    </source>
</evidence>
<gene>
    <name evidence="7" type="ORF">H2200_001875</name>
</gene>
<dbReference type="InterPro" id="IPR020946">
    <property type="entry name" value="Flavin_mOase-like"/>
</dbReference>
<comment type="cofactor">
    <cofactor evidence="1">
        <name>FAD</name>
        <dbReference type="ChEBI" id="CHEBI:57692"/>
    </cofactor>
</comment>
<comment type="caution">
    <text evidence="7">The sequence shown here is derived from an EMBL/GenBank/DDBJ whole genome shotgun (WGS) entry which is preliminary data.</text>
</comment>
<sequence>MAAPRHNFCLIIGGGVSGLVQAAELLRHRTLKREGLHILERAEDYGGVWKAATYPGAACDVFSILYQVSWHRNPAWKNLFPNRDELVDYYRQFADYYHLRESTTFKQNVLEATWLPDEMLWRVECEDVETHEKTLWTANVLIQAVGTYNRKKIPKLPGIDSFEGDIWHTLDWPAKFDFTNKRVAYIGTGPTSLQALPLIQSQTDSVTIYMRSMTYCHPFRDFQYPAWLLWVFGRIPGVLSVYAALVSFFFGIWAWFVFRPNSFLAKQEEARCKKHLTKTVSDPDLRAKLKPIGRFGAKRPLVSDTFFKLVQQANVSVVSEDLVGVTTDGITSQSRQPLETPTDTAGVPQLRQTNRPFDVIIWGTGFLMQGWGSMVPTRGLNGTLLSDHWADEPETLYGTMTSNFPNLIILNGPNTVTPWGSLIRGVERQAMHARRLMKLIHARSASSPTGRYAIMPKPGFEDLWTESLQSELDTLATSTRFGPGFYYLSKSGRNTFFFPFTQSYYAWRTLWIKEEEYTAWHGSAKAEEGV</sequence>
<proteinExistence type="inferred from homology"/>
<dbReference type="GO" id="GO:0050660">
    <property type="term" value="F:flavin adenine dinucleotide binding"/>
    <property type="evidence" value="ECO:0007669"/>
    <property type="project" value="InterPro"/>
</dbReference>
<reference evidence="7" key="1">
    <citation type="submission" date="2022-10" db="EMBL/GenBank/DDBJ databases">
        <title>Culturing micro-colonial fungi from biological soil crusts in the Mojave desert and describing Neophaeococcomyces mojavensis, and introducing the new genera and species Taxawa tesnikishii.</title>
        <authorList>
            <person name="Kurbessoian T."/>
            <person name="Stajich J.E."/>
        </authorList>
    </citation>
    <scope>NUCLEOTIDE SEQUENCE</scope>
    <source>
        <strain evidence="7">TK_41</strain>
    </source>
</reference>
<comment type="similarity">
    <text evidence="2">Belongs to the FAD-binding monooxygenase family.</text>
</comment>
<dbReference type="Pfam" id="PF00743">
    <property type="entry name" value="FMO-like"/>
    <property type="match status" value="1"/>
</dbReference>
<dbReference type="Gene3D" id="3.50.50.60">
    <property type="entry name" value="FAD/NAD(P)-binding domain"/>
    <property type="match status" value="2"/>
</dbReference>
<organism evidence="7 8">
    <name type="scientific">Cladophialophora chaetospira</name>
    <dbReference type="NCBI Taxonomy" id="386627"/>
    <lineage>
        <taxon>Eukaryota</taxon>
        <taxon>Fungi</taxon>
        <taxon>Dikarya</taxon>
        <taxon>Ascomycota</taxon>
        <taxon>Pezizomycotina</taxon>
        <taxon>Eurotiomycetes</taxon>
        <taxon>Chaetothyriomycetidae</taxon>
        <taxon>Chaetothyriales</taxon>
        <taxon>Herpotrichiellaceae</taxon>
        <taxon>Cladophialophora</taxon>
    </lineage>
</organism>
<keyword evidence="3" id="KW-0285">Flavoprotein</keyword>
<name>A0AA38XLU1_9EURO</name>
<keyword evidence="8" id="KW-1185">Reference proteome</keyword>
<evidence type="ECO:0000256" key="2">
    <source>
        <dbReference type="ARBA" id="ARBA00010139"/>
    </source>
</evidence>